<keyword evidence="10" id="KW-0808">Transferase</keyword>
<dbReference type="NCBIfam" id="TIGR00133">
    <property type="entry name" value="gatB"/>
    <property type="match status" value="1"/>
</dbReference>
<dbReference type="InterPro" id="IPR017958">
    <property type="entry name" value="Gln-tRNA_amidoTrfase_suB_CS"/>
</dbReference>
<dbReference type="Pfam" id="PF02637">
    <property type="entry name" value="GatB_Yqey"/>
    <property type="match status" value="1"/>
</dbReference>
<dbReference type="GO" id="GO:0016740">
    <property type="term" value="F:transferase activity"/>
    <property type="evidence" value="ECO:0007669"/>
    <property type="project" value="UniProtKB-KW"/>
</dbReference>
<feature type="domain" description="Asn/Gln amidotransferase" evidence="9">
    <location>
        <begin position="397"/>
        <end position="557"/>
    </location>
</feature>
<dbReference type="GO" id="GO:0005739">
    <property type="term" value="C:mitochondrion"/>
    <property type="evidence" value="ECO:0007669"/>
    <property type="project" value="UniProtKB-SubCell"/>
</dbReference>
<proteinExistence type="inferred from homology"/>
<comment type="subunit">
    <text evidence="8">Subunit of the heterotrimeric GatFAB amidotransferase (AdT) complex, composed of A, B and F subunits.</text>
</comment>
<evidence type="ECO:0000259" key="9">
    <source>
        <dbReference type="SMART" id="SM00845"/>
    </source>
</evidence>
<keyword evidence="5 8" id="KW-0648">Protein biosynthesis</keyword>
<dbReference type="SMART" id="SM00845">
    <property type="entry name" value="GatB_Yqey"/>
    <property type="match status" value="1"/>
</dbReference>
<dbReference type="OrthoDB" id="1722066at2759"/>
<accession>A0A376B6Z2</accession>
<dbReference type="EMBL" id="UFAJ01000361">
    <property type="protein sequence ID" value="SSD60465.1"/>
    <property type="molecule type" value="Genomic_DNA"/>
</dbReference>
<keyword evidence="3 8" id="KW-0547">Nucleotide-binding</keyword>
<dbReference type="PANTHER" id="PTHR11659:SF0">
    <property type="entry name" value="GLUTAMYL-TRNA(GLN) AMIDOTRANSFERASE SUBUNIT B, MITOCHONDRIAL"/>
    <property type="match status" value="1"/>
</dbReference>
<keyword evidence="4 8" id="KW-0067">ATP-binding</keyword>
<protein>
    <recommendedName>
        <fullName evidence="8">Glutamyl-tRNA(Gln) amidotransferase subunit B, mitochondrial</fullName>
        <shortName evidence="8">Glu-AdT subunit B</shortName>
        <ecNumber evidence="8">6.3.5.-</ecNumber>
    </recommendedName>
</protein>
<evidence type="ECO:0000256" key="6">
    <source>
        <dbReference type="ARBA" id="ARBA00023128"/>
    </source>
</evidence>
<keyword evidence="11" id="KW-1185">Reference proteome</keyword>
<dbReference type="GO" id="GO:0050567">
    <property type="term" value="F:glutaminyl-tRNA synthase (glutamine-hydrolyzing) activity"/>
    <property type="evidence" value="ECO:0007669"/>
    <property type="project" value="UniProtKB-UniRule"/>
</dbReference>
<comment type="function">
    <text evidence="8">Allows the formation of correctly charged Gln-tRNA(Gln) through the transamidation of misacylated Glu-tRNA(Gln) in the mitochondria. The reaction takes place in the presence of glutamine and ATP through an activated gamma-phospho-Glu-tRNA(Gln).</text>
</comment>
<evidence type="ECO:0000313" key="10">
    <source>
        <dbReference type="EMBL" id="SSD60465.1"/>
    </source>
</evidence>
<dbReference type="SUPFAM" id="SSF89095">
    <property type="entry name" value="GatB/YqeY motif"/>
    <property type="match status" value="1"/>
</dbReference>
<reference evidence="11" key="1">
    <citation type="submission" date="2018-06" db="EMBL/GenBank/DDBJ databases">
        <authorList>
            <person name="Guldener U."/>
        </authorList>
    </citation>
    <scope>NUCLEOTIDE SEQUENCE [LARGE SCALE GENOMIC DNA]</scope>
    <source>
        <strain evidence="11">UTAD17</strain>
    </source>
</reference>
<dbReference type="Gene3D" id="1.10.10.410">
    <property type="match status" value="1"/>
</dbReference>
<dbReference type="Proteomes" id="UP000262825">
    <property type="component" value="Unassembled WGS sequence"/>
</dbReference>
<dbReference type="SUPFAM" id="SSF55931">
    <property type="entry name" value="Glutamine synthetase/guanido kinase"/>
    <property type="match status" value="1"/>
</dbReference>
<dbReference type="VEuPathDB" id="FungiDB:SCODWIG_02226"/>
<evidence type="ECO:0000256" key="4">
    <source>
        <dbReference type="ARBA" id="ARBA00022840"/>
    </source>
</evidence>
<evidence type="ECO:0000256" key="7">
    <source>
        <dbReference type="ARBA" id="ARBA00047913"/>
    </source>
</evidence>
<dbReference type="InterPro" id="IPR018027">
    <property type="entry name" value="Asn/Gln_amidotransferase"/>
</dbReference>
<dbReference type="GO" id="GO:0032543">
    <property type="term" value="P:mitochondrial translation"/>
    <property type="evidence" value="ECO:0007669"/>
    <property type="project" value="UniProtKB-UniRule"/>
</dbReference>
<keyword evidence="6 8" id="KW-0496">Mitochondrion</keyword>
<evidence type="ECO:0000256" key="3">
    <source>
        <dbReference type="ARBA" id="ARBA00022741"/>
    </source>
</evidence>
<dbReference type="InterPro" id="IPR017959">
    <property type="entry name" value="Asn/Gln-tRNA_amidoTrfase_suB/E"/>
</dbReference>
<dbReference type="HAMAP" id="MF_00121">
    <property type="entry name" value="GatB"/>
    <property type="match status" value="1"/>
</dbReference>
<dbReference type="InterPro" id="IPR004413">
    <property type="entry name" value="GatB"/>
</dbReference>
<evidence type="ECO:0000313" key="11">
    <source>
        <dbReference type="Proteomes" id="UP000262825"/>
    </source>
</evidence>
<dbReference type="InterPro" id="IPR006075">
    <property type="entry name" value="Asn/Gln-tRNA_Trfase_suB/E_cat"/>
</dbReference>
<evidence type="ECO:0000256" key="2">
    <source>
        <dbReference type="ARBA" id="ARBA00022598"/>
    </source>
</evidence>
<dbReference type="Pfam" id="PF02934">
    <property type="entry name" value="GatB_N"/>
    <property type="match status" value="1"/>
</dbReference>
<dbReference type="EC" id="6.3.5.-" evidence="8"/>
<comment type="catalytic activity">
    <reaction evidence="7 8">
        <text>L-glutamyl-tRNA(Gln) + L-glutamine + ATP + H2O = L-glutaminyl-tRNA(Gln) + L-glutamate + ADP + phosphate + H(+)</text>
        <dbReference type="Rhea" id="RHEA:17521"/>
        <dbReference type="Rhea" id="RHEA-COMP:9681"/>
        <dbReference type="Rhea" id="RHEA-COMP:9684"/>
        <dbReference type="ChEBI" id="CHEBI:15377"/>
        <dbReference type="ChEBI" id="CHEBI:15378"/>
        <dbReference type="ChEBI" id="CHEBI:29985"/>
        <dbReference type="ChEBI" id="CHEBI:30616"/>
        <dbReference type="ChEBI" id="CHEBI:43474"/>
        <dbReference type="ChEBI" id="CHEBI:58359"/>
        <dbReference type="ChEBI" id="CHEBI:78520"/>
        <dbReference type="ChEBI" id="CHEBI:78521"/>
        <dbReference type="ChEBI" id="CHEBI:456216"/>
    </reaction>
</comment>
<dbReference type="PROSITE" id="PS01234">
    <property type="entry name" value="GATB"/>
    <property type="match status" value="1"/>
</dbReference>
<dbReference type="NCBIfam" id="NF004012">
    <property type="entry name" value="PRK05477.1-2"/>
    <property type="match status" value="1"/>
</dbReference>
<dbReference type="GO" id="GO:0005524">
    <property type="term" value="F:ATP binding"/>
    <property type="evidence" value="ECO:0007669"/>
    <property type="project" value="UniProtKB-KW"/>
</dbReference>
<evidence type="ECO:0000256" key="1">
    <source>
        <dbReference type="ARBA" id="ARBA00005306"/>
    </source>
</evidence>
<dbReference type="GO" id="GO:0030956">
    <property type="term" value="C:glutamyl-tRNA(Gln) amidotransferase complex"/>
    <property type="evidence" value="ECO:0007669"/>
    <property type="project" value="UniProtKB-UniRule"/>
</dbReference>
<organism evidence="10 11">
    <name type="scientific">Saccharomycodes ludwigii</name>
    <dbReference type="NCBI Taxonomy" id="36035"/>
    <lineage>
        <taxon>Eukaryota</taxon>
        <taxon>Fungi</taxon>
        <taxon>Dikarya</taxon>
        <taxon>Ascomycota</taxon>
        <taxon>Saccharomycotina</taxon>
        <taxon>Saccharomycetes</taxon>
        <taxon>Saccharomycodales</taxon>
        <taxon>Saccharomycodaceae</taxon>
        <taxon>Saccharomycodes</taxon>
    </lineage>
</organism>
<name>A0A376B6Z2_9ASCO</name>
<sequence>MLRFQRFYASGWSKTAISAKTSANTYNDLIVTKSHNKFKLFPKYKLKCGLEIHTQLNTDKKLFSLSTNDPFQSINKPNNHVSYFDSALPGTQPVLNTQVILYALKLAYALKSDINHESTFDRKHYFYGDQPLGYQITQHYSPFAKNGCMVLRRTIDGINEEEHKINIIQLQIEQDTGKSNYLEQQSYNDDIQSLSLIDLNRSNVPLIEMVTAPEFTDLKQIRSFIKKYQNLIRHLKISTGDLETGAMRVDVNISINNYPRIELKNLPNTSSIINAIQYEYSRQVNIIENGDAFTELASSETRGWNGMQTVKLRSKETIIDYRYLPDSELPVLRLDPLIMDDLSKIIPELPDEILEKLMNEPYNLALKDAKILTTNSNGHDEMYTHEQLLTYYLATFDKYREMLLQKNNKKKVDYKLPTNWILHDFLGNLNKLQLKLEDCNFTSTKFAEFLTLIHNESLSKKSGKLLLFYCMENNLKDPNFQKLIKDFDLSPISEIDEAELDSLCKTILSEVDDAELVKNIVSGKRKNGLKFLVGQGMRLSQGRIKPQLFENTFKRILNVKW</sequence>
<keyword evidence="2 8" id="KW-0436">Ligase</keyword>
<dbReference type="InterPro" id="IPR003789">
    <property type="entry name" value="Asn/Gln_tRNA_amidoTrase-B-like"/>
</dbReference>
<evidence type="ECO:0000256" key="8">
    <source>
        <dbReference type="HAMAP-Rule" id="MF_03147"/>
    </source>
</evidence>
<dbReference type="InterPro" id="IPR023168">
    <property type="entry name" value="GatB_Yqey_C_2"/>
</dbReference>
<comment type="subcellular location">
    <subcellularLocation>
        <location evidence="8">Mitochondrion</location>
    </subcellularLocation>
</comment>
<comment type="similarity">
    <text evidence="1 8">Belongs to the GatB/GatE family. GatB subfamily.</text>
</comment>
<dbReference type="PANTHER" id="PTHR11659">
    <property type="entry name" value="GLUTAMYL-TRNA GLN AMIDOTRANSFERASE SUBUNIT B MITOCHONDRIAL AND PROKARYOTIC PET112-RELATED"/>
    <property type="match status" value="1"/>
</dbReference>
<dbReference type="AlphaFoldDB" id="A0A376B6Z2"/>
<dbReference type="InterPro" id="IPR014746">
    <property type="entry name" value="Gln_synth/guanido_kin_cat_dom"/>
</dbReference>
<gene>
    <name evidence="8" type="primary">PET112</name>
    <name evidence="10" type="ORF">SCODWIG_02226</name>
</gene>
<evidence type="ECO:0000256" key="5">
    <source>
        <dbReference type="ARBA" id="ARBA00022917"/>
    </source>
</evidence>
<dbReference type="GO" id="GO:0070681">
    <property type="term" value="P:glutaminyl-tRNAGln biosynthesis via transamidation"/>
    <property type="evidence" value="ECO:0007669"/>
    <property type="project" value="UniProtKB-UniRule"/>
</dbReference>